<evidence type="ECO:0000259" key="4">
    <source>
        <dbReference type="PROSITE" id="PS50157"/>
    </source>
</evidence>
<keyword evidence="1" id="KW-0862">Zinc</keyword>
<dbReference type="SMART" id="SM00355">
    <property type="entry name" value="ZnF_C2H2"/>
    <property type="match status" value="2"/>
</dbReference>
<dbReference type="Pfam" id="PF13086">
    <property type="entry name" value="AAA_11"/>
    <property type="match status" value="1"/>
</dbReference>
<dbReference type="InterPro" id="IPR050180">
    <property type="entry name" value="RNR_Ribonuclease"/>
</dbReference>
<feature type="region of interest" description="Disordered" evidence="3">
    <location>
        <begin position="285"/>
        <end position="311"/>
    </location>
</feature>
<dbReference type="GO" id="GO:0000932">
    <property type="term" value="C:P-body"/>
    <property type="evidence" value="ECO:0007669"/>
    <property type="project" value="TreeGrafter"/>
</dbReference>
<reference evidence="5" key="1">
    <citation type="submission" date="2018-11" db="EMBL/GenBank/DDBJ databases">
        <authorList>
            <person name="Alioto T."/>
            <person name="Alioto T."/>
        </authorList>
    </citation>
    <scope>NUCLEOTIDE SEQUENCE</scope>
</reference>
<protein>
    <recommendedName>
        <fullName evidence="4">C2H2-type domain-containing protein</fullName>
    </recommendedName>
</protein>
<gene>
    <name evidence="5" type="ORF">MGAL_10B044628</name>
</gene>
<dbReference type="GO" id="GO:0000175">
    <property type="term" value="F:3'-5'-RNA exonuclease activity"/>
    <property type="evidence" value="ECO:0007669"/>
    <property type="project" value="TreeGrafter"/>
</dbReference>
<keyword evidence="1" id="KW-0863">Zinc-finger</keyword>
<dbReference type="InterPro" id="IPR012340">
    <property type="entry name" value="NA-bd_OB-fold"/>
</dbReference>
<proteinExistence type="predicted"/>
<organism evidence="5 6">
    <name type="scientific">Mytilus galloprovincialis</name>
    <name type="common">Mediterranean mussel</name>
    <dbReference type="NCBI Taxonomy" id="29158"/>
    <lineage>
        <taxon>Eukaryota</taxon>
        <taxon>Metazoa</taxon>
        <taxon>Spiralia</taxon>
        <taxon>Lophotrochozoa</taxon>
        <taxon>Mollusca</taxon>
        <taxon>Bivalvia</taxon>
        <taxon>Autobranchia</taxon>
        <taxon>Pteriomorphia</taxon>
        <taxon>Mytilida</taxon>
        <taxon>Mytiloidea</taxon>
        <taxon>Mytilidae</taxon>
        <taxon>Mytilinae</taxon>
        <taxon>Mytilus</taxon>
    </lineage>
</organism>
<evidence type="ECO:0000256" key="3">
    <source>
        <dbReference type="SAM" id="MobiDB-lite"/>
    </source>
</evidence>
<evidence type="ECO:0000256" key="2">
    <source>
        <dbReference type="SAM" id="Coils"/>
    </source>
</evidence>
<evidence type="ECO:0000313" key="5">
    <source>
        <dbReference type="EMBL" id="VDI71759.1"/>
    </source>
</evidence>
<dbReference type="PANTHER" id="PTHR23355">
    <property type="entry name" value="RIBONUCLEASE"/>
    <property type="match status" value="1"/>
</dbReference>
<dbReference type="EMBL" id="UYJE01009268">
    <property type="protein sequence ID" value="VDI71759.1"/>
    <property type="molecule type" value="Genomic_DNA"/>
</dbReference>
<sequence>EENWCEKFFKTVRCLFASPLPVTDSKCVSSDSLNSLENGIDENCVGLFTCTQCEIEYTILKEFIKHQKDIHAKRTNWSKTLQKSSNFIVRTTVSGADKEWEKRVMSSVRRRRSSLNVAHFDMEKTRSGSLIFVAKLSSAVVASKDKILKVIQAFLINLFQQCSLPNMNMKNIDIKVEVYESFSDEEDGEENDTYYCGRCEIEYKSLGSFLLHTESQEHMMNKRNLKETKSHTKQTEALNASLDADGLRSDTSEVITDFSDLEETKVKRSNINITDLNDTYQSDSKCMSSGYETGQSTELEKEDSTKVRQKGQKRCADDSGLSEFSDIEETKLFPGNLSMAYQQKINSSTDNSISFSSEIESGEIAEIKMKVALTENSAVSDTKSTTLSQCSDISELDNVHQKLYHGKKRKNKSAKQRRKDRKKTLLATAEVHYGDEIKIDLHWANEEDYYIEFDQSQNISDDDFSIYSDENIDSTSLRKGISSADDDESNEIAKTKGNYYEKSKRVHAQERSKSFAETQMLQYGLELSEKCLHGLKHKFRYPAKKYANFYTPLVKDTALLGLMYEQNPTTIFRTGKLQIRSSHTAVCTLLEPFDGIETVEISGRSKCGKAYSDDEVVITIFQEKGHTHHIKRMNKKINTSENLYGQVIGLLNRNRYDKIDHPVLVCELDKYEYDKAKPVCKTLPKFHLLSENSEDRPSPFCVDIYDYNENTKRITHKRSLQVSPALRQKYLFYVAYISWESLYPLGAIIRVHKSTDDLMSALHILELQYKVPTLYSRGTLEEADRILGLRSLDNRQNRYDLRNHCKTFTIDPMNSEVLDDAVSINKLRNGGYRVGVHITDVSSFVDIDSALDEEARQRGTTFFRGQFGDPHQMLPEPISIKCSLKEYNSRLAFSIFYHFDENLKYINADTKCCKSIIASHSQMTYAKVQDIIGNQAQHKFKADVLALFAISKTLRKRRLGNGMASINYEQDVFEDEENSSNFPEAYYLIEEIMILTNHSVATYLLQKFPDCVPLRCQDPPPGRKLKEWRKEYPKISNLILRLQGYPKTLDMKTKIDIDVFDKPDGTKLRYNDVMCVQKWLWSTMVDHLNKNETTKAAEWLRKEDLHPFHALAIQKWKSIQTFAEYRCSGVFTGSKIKHFSLGVFPYTHFTSPVRRFIDIVVHRLLHAAIDGNSSPYSCEEVHSICQDINKIAKEAKDYGNHCKSLLLADKIKKSPVTVHAFVDECNEKDLSLLIPGCSFLNKHCTQLKLNLLRVNERPKFKADIDKPNSEAGRQYMVLTWKDRIYSTSGQRPFPKYPKDGYNVMPKGQPQKINPHQKTDFKQMSGWIEYIKGLVINYDPLSMSPHINFDQNDAVAASFLHSTVNTENDVNSEVKHVKDPKGKRQNTETAFITEQYCSYSMDFHHGQVIAVQLSSEMQKGILTPYIQLVDLTQNVKYCLQHMQDPVGTLEEYSTTSTKLRYDDSNHYKSVWIPIILMETAMAVVRDDAIVINNIPVSINENDGYFILRSDFCFERNIDFGGKSVYFKEEEDDIDETEENESQRFQSEDYLCIKCPVSAKTNEYMRVRKTNAPNEYNIWTNHAKTTKVNKIRKNTPEEKIRIHFRYIKNRPLPSAKRIICSVEIMQKPEIDKRIEVLVGHINRSTLLAKAIALNRKVPRLGIIRLDAIKDKDVDIGLPANNKQQEKAIRISLRSTFSLIHGPPGTGKTNMGIKLVCLFNEINDRLKSDEEDRKQIVYCGPSNKSVDLVAARLLQLARHRENTPKIARLYGSSIEILDYPLPGRVSSTSKNTRDCKSDERLKSVTIHHLIRRRGKPHAEEIESLLLDIVQTQAHIAAGNTNGSFGNPTNALKEEYREVTNDNDEKEEEEIEIEEDKEHKSIIDKIKQYTKLVQDATIEELKNYDVIFCTTAMATNLRLLKGMEGRIYQVIIDECGMCTEPECISTIIATKAKQVVLIGDHKQLRPVVICPQARQLGLQRSLFERYQSDKNVVQLTVQYRMVNI</sequence>
<keyword evidence="2" id="KW-0175">Coiled coil</keyword>
<feature type="domain" description="C2H2-type" evidence="4">
    <location>
        <begin position="48"/>
        <end position="76"/>
    </location>
</feature>
<dbReference type="PROSITE" id="PS01175">
    <property type="entry name" value="RIBONUCLEASE_II"/>
    <property type="match status" value="1"/>
</dbReference>
<dbReference type="PROSITE" id="PS00028">
    <property type="entry name" value="ZINC_FINGER_C2H2_1"/>
    <property type="match status" value="2"/>
</dbReference>
<dbReference type="Proteomes" id="UP000596742">
    <property type="component" value="Unassembled WGS sequence"/>
</dbReference>
<dbReference type="GO" id="GO:0008270">
    <property type="term" value="F:zinc ion binding"/>
    <property type="evidence" value="ECO:0007669"/>
    <property type="project" value="UniProtKB-KW"/>
</dbReference>
<dbReference type="Gene3D" id="3.40.50.300">
    <property type="entry name" value="P-loop containing nucleotide triphosphate hydrolases"/>
    <property type="match status" value="1"/>
</dbReference>
<dbReference type="InterPro" id="IPR001900">
    <property type="entry name" value="RNase_II/R"/>
</dbReference>
<dbReference type="SMART" id="SM00955">
    <property type="entry name" value="RNB"/>
    <property type="match status" value="1"/>
</dbReference>
<feature type="compositionally biased region" description="Polar residues" evidence="3">
    <location>
        <begin position="285"/>
        <end position="297"/>
    </location>
</feature>
<accession>A0A8B6H0S9</accession>
<dbReference type="PROSITE" id="PS50157">
    <property type="entry name" value="ZINC_FINGER_C2H2_2"/>
    <property type="match status" value="1"/>
</dbReference>
<dbReference type="GO" id="GO:0010587">
    <property type="term" value="P:miRNA catabolic process"/>
    <property type="evidence" value="ECO:0007669"/>
    <property type="project" value="TreeGrafter"/>
</dbReference>
<dbReference type="SUPFAM" id="SSF50249">
    <property type="entry name" value="Nucleic acid-binding proteins"/>
    <property type="match status" value="1"/>
</dbReference>
<dbReference type="InterPro" id="IPR056787">
    <property type="entry name" value="OB_HELZ2"/>
</dbReference>
<keyword evidence="6" id="KW-1185">Reference proteome</keyword>
<evidence type="ECO:0000256" key="1">
    <source>
        <dbReference type="PROSITE-ProRule" id="PRU00042"/>
    </source>
</evidence>
<dbReference type="GO" id="GO:0006402">
    <property type="term" value="P:mRNA catabolic process"/>
    <property type="evidence" value="ECO:0007669"/>
    <property type="project" value="TreeGrafter"/>
</dbReference>
<dbReference type="GO" id="GO:0003723">
    <property type="term" value="F:RNA binding"/>
    <property type="evidence" value="ECO:0007669"/>
    <property type="project" value="InterPro"/>
</dbReference>
<comment type="caution">
    <text evidence="5">The sequence shown here is derived from an EMBL/GenBank/DDBJ whole genome shotgun (WGS) entry which is preliminary data.</text>
</comment>
<name>A0A8B6H0S9_MYTGA</name>
<dbReference type="OrthoDB" id="6161099at2759"/>
<dbReference type="PANTHER" id="PTHR23355:SF9">
    <property type="entry name" value="DIS3-LIKE EXONUCLEASE 2"/>
    <property type="match status" value="1"/>
</dbReference>
<dbReference type="SUPFAM" id="SSF52540">
    <property type="entry name" value="P-loop containing nucleoside triphosphate hydrolases"/>
    <property type="match status" value="1"/>
</dbReference>
<dbReference type="InterPro" id="IPR041677">
    <property type="entry name" value="DNA2/NAM7_AAA_11"/>
</dbReference>
<dbReference type="InterPro" id="IPR027417">
    <property type="entry name" value="P-loop_NTPase"/>
</dbReference>
<feature type="coiled-coil region" evidence="2">
    <location>
        <begin position="1845"/>
        <end position="1872"/>
    </location>
</feature>
<evidence type="ECO:0000313" key="6">
    <source>
        <dbReference type="Proteomes" id="UP000596742"/>
    </source>
</evidence>
<dbReference type="InterPro" id="IPR013087">
    <property type="entry name" value="Znf_C2H2_type"/>
</dbReference>
<dbReference type="InterPro" id="IPR022966">
    <property type="entry name" value="RNase_II/R_CS"/>
</dbReference>
<dbReference type="Pfam" id="PF00773">
    <property type="entry name" value="RNB"/>
    <property type="match status" value="1"/>
</dbReference>
<dbReference type="Pfam" id="PF25049">
    <property type="entry name" value="OB_HELZ2"/>
    <property type="match status" value="1"/>
</dbReference>
<dbReference type="GO" id="GO:0004386">
    <property type="term" value="F:helicase activity"/>
    <property type="evidence" value="ECO:0007669"/>
    <property type="project" value="InterPro"/>
</dbReference>
<feature type="non-terminal residue" evidence="5">
    <location>
        <position position="2000"/>
    </location>
</feature>
<keyword evidence="1" id="KW-0479">Metal-binding</keyword>